<accession>A0ABP8UF61</accession>
<dbReference type="InterPro" id="IPR051011">
    <property type="entry name" value="Metal_resp_trans_reg"/>
</dbReference>
<dbReference type="Pfam" id="PF12840">
    <property type="entry name" value="HTH_20"/>
    <property type="match status" value="1"/>
</dbReference>
<name>A0ABP8UF61_9ACTN</name>
<evidence type="ECO:0000256" key="2">
    <source>
        <dbReference type="ARBA" id="ARBA00023125"/>
    </source>
</evidence>
<dbReference type="Proteomes" id="UP001501442">
    <property type="component" value="Unassembled WGS sequence"/>
</dbReference>
<dbReference type="CDD" id="cd00090">
    <property type="entry name" value="HTH_ARSR"/>
    <property type="match status" value="1"/>
</dbReference>
<dbReference type="SUPFAM" id="SSF46785">
    <property type="entry name" value="Winged helix' DNA-binding domain"/>
    <property type="match status" value="1"/>
</dbReference>
<dbReference type="PANTHER" id="PTHR43132:SF8">
    <property type="entry name" value="HTH-TYPE TRANSCRIPTIONAL REGULATOR KMTR"/>
    <property type="match status" value="1"/>
</dbReference>
<dbReference type="InterPro" id="IPR036390">
    <property type="entry name" value="WH_DNA-bd_sf"/>
</dbReference>
<dbReference type="SMART" id="SM00418">
    <property type="entry name" value="HTH_ARSR"/>
    <property type="match status" value="1"/>
</dbReference>
<dbReference type="PROSITE" id="PS50987">
    <property type="entry name" value="HTH_ARSR_2"/>
    <property type="match status" value="1"/>
</dbReference>
<reference evidence="6" key="1">
    <citation type="journal article" date="2019" name="Int. J. Syst. Evol. Microbiol.">
        <title>The Global Catalogue of Microorganisms (GCM) 10K type strain sequencing project: providing services to taxonomists for standard genome sequencing and annotation.</title>
        <authorList>
            <consortium name="The Broad Institute Genomics Platform"/>
            <consortium name="The Broad Institute Genome Sequencing Center for Infectious Disease"/>
            <person name="Wu L."/>
            <person name="Ma J."/>
        </authorList>
    </citation>
    <scope>NUCLEOTIDE SEQUENCE [LARGE SCALE GENOMIC DNA]</scope>
    <source>
        <strain evidence="6">JCM 17939</strain>
    </source>
</reference>
<dbReference type="Gene3D" id="1.10.10.10">
    <property type="entry name" value="Winged helix-like DNA-binding domain superfamily/Winged helix DNA-binding domain"/>
    <property type="match status" value="1"/>
</dbReference>
<keyword evidence="2" id="KW-0238">DNA-binding</keyword>
<dbReference type="InterPro" id="IPR001845">
    <property type="entry name" value="HTH_ArsR_DNA-bd_dom"/>
</dbReference>
<dbReference type="PANTHER" id="PTHR43132">
    <property type="entry name" value="ARSENICAL RESISTANCE OPERON REPRESSOR ARSR-RELATED"/>
    <property type="match status" value="1"/>
</dbReference>
<gene>
    <name evidence="5" type="ORF">GCM10023196_048350</name>
</gene>
<keyword evidence="3" id="KW-0804">Transcription</keyword>
<dbReference type="EMBL" id="BAABHK010000006">
    <property type="protein sequence ID" value="GAA4629097.1"/>
    <property type="molecule type" value="Genomic_DNA"/>
</dbReference>
<keyword evidence="1" id="KW-0805">Transcription regulation</keyword>
<sequence length="322" mass="35217">MLRIHFTLEDIGRTRLATGSDPTWDVLLSLHKLADQDGSAVFDQWRQQVRARFPASAHLLLELAPPRGYSPDFLTPGAGGLDEGLERILSTPAPRIRADLAALPPARPLSSHAQALAEGSRRALRRLTETIREYHRVAVAPFARRIDRQVHADLAVRGRTLRHTGVTRLLTGLHPQARWQQPVLELPYPVDRDVHLERRGLLLVPSYFCWKDPIMLKDPGPQPTLVFPIARELARSALESERASTGSLAALLGRTRAVILSTLAVEACTTTQLAARVGVSNASASQHATVLREAGLITTQRMGSYAMHSPTPAAVALLDSAS</sequence>
<evidence type="ECO:0000313" key="5">
    <source>
        <dbReference type="EMBL" id="GAA4629097.1"/>
    </source>
</evidence>
<proteinExistence type="predicted"/>
<evidence type="ECO:0000256" key="1">
    <source>
        <dbReference type="ARBA" id="ARBA00023015"/>
    </source>
</evidence>
<dbReference type="InterPro" id="IPR036388">
    <property type="entry name" value="WH-like_DNA-bd_sf"/>
</dbReference>
<evidence type="ECO:0000256" key="3">
    <source>
        <dbReference type="ARBA" id="ARBA00023163"/>
    </source>
</evidence>
<comment type="caution">
    <text evidence="5">The sequence shown here is derived from an EMBL/GenBank/DDBJ whole genome shotgun (WGS) entry which is preliminary data.</text>
</comment>
<organism evidence="5 6">
    <name type="scientific">Actinoallomurus vinaceus</name>
    <dbReference type="NCBI Taxonomy" id="1080074"/>
    <lineage>
        <taxon>Bacteria</taxon>
        <taxon>Bacillati</taxon>
        <taxon>Actinomycetota</taxon>
        <taxon>Actinomycetes</taxon>
        <taxon>Streptosporangiales</taxon>
        <taxon>Thermomonosporaceae</taxon>
        <taxon>Actinoallomurus</taxon>
    </lineage>
</organism>
<protein>
    <submittedName>
        <fullName evidence="5">Winged helix-turn-helix domain-containing protein</fullName>
    </submittedName>
</protein>
<feature type="domain" description="HTH arsR-type" evidence="4">
    <location>
        <begin position="236"/>
        <end position="322"/>
    </location>
</feature>
<dbReference type="InterPro" id="IPR011991">
    <property type="entry name" value="ArsR-like_HTH"/>
</dbReference>
<dbReference type="RefSeq" id="WP_345433237.1">
    <property type="nucleotide sequence ID" value="NZ_BAABHK010000006.1"/>
</dbReference>
<keyword evidence="6" id="KW-1185">Reference proteome</keyword>
<evidence type="ECO:0000313" key="6">
    <source>
        <dbReference type="Proteomes" id="UP001501442"/>
    </source>
</evidence>
<evidence type="ECO:0000259" key="4">
    <source>
        <dbReference type="PROSITE" id="PS50987"/>
    </source>
</evidence>